<evidence type="ECO:0000313" key="2">
    <source>
        <dbReference type="Proteomes" id="UP000001023"/>
    </source>
</evidence>
<organism evidence="1 2">
    <name type="scientific">Ruegeria pomeroyi (strain ATCC 700808 / DSM 15171 / DSS-3)</name>
    <name type="common">Silicibacter pomeroyi</name>
    <dbReference type="NCBI Taxonomy" id="246200"/>
    <lineage>
        <taxon>Bacteria</taxon>
        <taxon>Pseudomonadati</taxon>
        <taxon>Pseudomonadota</taxon>
        <taxon>Alphaproteobacteria</taxon>
        <taxon>Rhodobacterales</taxon>
        <taxon>Roseobacteraceae</taxon>
        <taxon>Ruegeria</taxon>
    </lineage>
</organism>
<keyword evidence="2" id="KW-1185">Reference proteome</keyword>
<sequence>MTRPAAPISKGANSKDEGGMIYGSARDWRAASRKKVLFFGMSGLGKTHVSNRLRDNGDWFHYSIDYRIGTRYMGEFITDNAKAEAMKVPFLRDLLMSDSIYIGSNISFENLTPVSTYLGKPGAPGKGGLPIAEYRRRQDQFRHAEIYALLDTEYFIDRAQRLYGYPHFICDTGGSICEWVDPEDPRDQVLSELSKHTLMIWIEGSEAHTAELIRRFDKAPKPMSYQPEFLSRVWEAYLAENDCTPDEVDPDAFIRWTYAQALAHRQPRYRAMARNWGITVTAEQIGAIRDAADFDALIESSLENRPD</sequence>
<dbReference type="Gene3D" id="3.40.50.300">
    <property type="entry name" value="P-loop containing nucleotide triphosphate hydrolases"/>
    <property type="match status" value="1"/>
</dbReference>
<reference evidence="1 2" key="2">
    <citation type="journal article" date="2014" name="Stand. Genomic Sci.">
        <title>An updated genome annotation for the model marine bacterium Ruegeria pomeroyi DSS-3.</title>
        <authorList>
            <person name="Rivers A.R."/>
            <person name="Smith C.B."/>
            <person name="Moran M.A."/>
        </authorList>
    </citation>
    <scope>GENOME REANNOTATION</scope>
    <source>
        <strain evidence="2">ATCC 700808 / DSM 15171 / DSS-3</strain>
    </source>
</reference>
<protein>
    <recommendedName>
        <fullName evidence="3">ATPase</fullName>
    </recommendedName>
</protein>
<evidence type="ECO:0000313" key="1">
    <source>
        <dbReference type="EMBL" id="AAV95384.1"/>
    </source>
</evidence>
<gene>
    <name evidence="1" type="ordered locus">SPO2113</name>
</gene>
<evidence type="ECO:0008006" key="3">
    <source>
        <dbReference type="Google" id="ProtNLM"/>
    </source>
</evidence>
<name>Q5LRL2_RUEPO</name>
<dbReference type="KEGG" id="sil:SPO2113"/>
<dbReference type="eggNOG" id="COG1132">
    <property type="taxonomic scope" value="Bacteria"/>
</dbReference>
<dbReference type="Proteomes" id="UP000001023">
    <property type="component" value="Chromosome"/>
</dbReference>
<reference evidence="1 2" key="1">
    <citation type="journal article" date="2004" name="Nature">
        <title>Genome sequence of Silicibacter pomeroyi reveals adaptations to the marine environment.</title>
        <authorList>
            <person name="Moran M.A."/>
            <person name="Buchan A."/>
            <person name="Gonzalez J.M."/>
            <person name="Heidelberg J.F."/>
            <person name="Whitman W.B."/>
            <person name="Kiene R.P."/>
            <person name="Henriksen J.R."/>
            <person name="King G.M."/>
            <person name="Belas R."/>
            <person name="Fuqua C."/>
            <person name="Brinkac L."/>
            <person name="Lewis M."/>
            <person name="Johri S."/>
            <person name="Weaver B."/>
            <person name="Pai G."/>
            <person name="Eisen J.A."/>
            <person name="Rahe E."/>
            <person name="Sheldon W.M."/>
            <person name="Ye W."/>
            <person name="Miller T.R."/>
            <person name="Carlton J."/>
            <person name="Rasko D.A."/>
            <person name="Paulsen I.T."/>
            <person name="Ren Q."/>
            <person name="Daugherty S.C."/>
            <person name="Deboy R.T."/>
            <person name="Dodson R.J."/>
            <person name="Durkin A.S."/>
            <person name="Madupu R."/>
            <person name="Nelson W.C."/>
            <person name="Sullivan S.A."/>
            <person name="Rosovitz M.J."/>
            <person name="Haft D.H."/>
            <person name="Selengut J."/>
            <person name="Ward N."/>
        </authorList>
    </citation>
    <scope>NUCLEOTIDE SEQUENCE [LARGE SCALE GENOMIC DNA]</scope>
    <source>
        <strain evidence="2">ATCC 700808 / DSM 15171 / DSS-3</strain>
    </source>
</reference>
<dbReference type="STRING" id="246200.SPO2113"/>
<dbReference type="SUPFAM" id="SSF52540">
    <property type="entry name" value="P-loop containing nucleoside triphosphate hydrolases"/>
    <property type="match status" value="1"/>
</dbReference>
<dbReference type="EMBL" id="CP000031">
    <property type="protein sequence ID" value="AAV95384.1"/>
    <property type="molecule type" value="Genomic_DNA"/>
</dbReference>
<accession>Q5LRL2</accession>
<proteinExistence type="predicted"/>
<dbReference type="HOGENOM" id="CLU_962343_0_0_5"/>
<dbReference type="InterPro" id="IPR027417">
    <property type="entry name" value="P-loop_NTPase"/>
</dbReference>
<dbReference type="PaxDb" id="246200-SPO2113"/>
<dbReference type="AlphaFoldDB" id="Q5LRL2"/>